<gene>
    <name evidence="2" type="ORF">SAMN05421828_1352</name>
</gene>
<feature type="transmembrane region" description="Helical" evidence="1">
    <location>
        <begin position="381"/>
        <end position="397"/>
    </location>
</feature>
<feature type="transmembrane region" description="Helical" evidence="1">
    <location>
        <begin position="86"/>
        <end position="110"/>
    </location>
</feature>
<keyword evidence="1" id="KW-1133">Transmembrane helix</keyword>
<feature type="transmembrane region" description="Helical" evidence="1">
    <location>
        <begin position="324"/>
        <end position="343"/>
    </location>
</feature>
<dbReference type="AlphaFoldDB" id="A0A8G2CNK0"/>
<keyword evidence="3" id="KW-1185">Reference proteome</keyword>
<feature type="transmembrane region" description="Helical" evidence="1">
    <location>
        <begin position="355"/>
        <end position="374"/>
    </location>
</feature>
<dbReference type="OrthoDB" id="8448482at2"/>
<dbReference type="EMBL" id="FTNE01000035">
    <property type="protein sequence ID" value="SIR46180.1"/>
    <property type="molecule type" value="Genomic_DNA"/>
</dbReference>
<dbReference type="Proteomes" id="UP000186308">
    <property type="component" value="Unassembled WGS sequence"/>
</dbReference>
<evidence type="ECO:0000313" key="3">
    <source>
        <dbReference type="Proteomes" id="UP000186308"/>
    </source>
</evidence>
<feature type="transmembrane region" description="Helical" evidence="1">
    <location>
        <begin position="229"/>
        <end position="248"/>
    </location>
</feature>
<protein>
    <submittedName>
        <fullName evidence="2">Uncharacterized protein</fullName>
    </submittedName>
</protein>
<evidence type="ECO:0000256" key="1">
    <source>
        <dbReference type="SAM" id="Phobius"/>
    </source>
</evidence>
<accession>A0A8G2CNK0</accession>
<proteinExistence type="predicted"/>
<feature type="transmembrane region" description="Helical" evidence="1">
    <location>
        <begin position="17"/>
        <end position="36"/>
    </location>
</feature>
<keyword evidence="1" id="KW-0812">Transmembrane</keyword>
<dbReference type="RefSeq" id="WP_029310744.1">
    <property type="nucleotide sequence ID" value="NZ_FTNE01000035.1"/>
</dbReference>
<reference evidence="2 3" key="1">
    <citation type="submission" date="2017-01" db="EMBL/GenBank/DDBJ databases">
        <authorList>
            <person name="Varghese N."/>
            <person name="Submissions S."/>
        </authorList>
    </citation>
    <scope>NUCLEOTIDE SEQUENCE [LARGE SCALE GENOMIC DNA]</scope>
    <source>
        <strain evidence="2 3">ATCC 35905</strain>
    </source>
</reference>
<feature type="transmembrane region" description="Helical" evidence="1">
    <location>
        <begin position="117"/>
        <end position="137"/>
    </location>
</feature>
<feature type="transmembrane region" description="Helical" evidence="1">
    <location>
        <begin position="157"/>
        <end position="177"/>
    </location>
</feature>
<name>A0A8G2CNK0_ACIRU</name>
<evidence type="ECO:0000313" key="2">
    <source>
        <dbReference type="EMBL" id="SIR46180.1"/>
    </source>
</evidence>
<comment type="caution">
    <text evidence="2">The sequence shown here is derived from an EMBL/GenBank/DDBJ whole genome shotgun (WGS) entry which is preliminary data.</text>
</comment>
<organism evidence="2 3">
    <name type="scientific">Acidiphilium rubrum</name>
    <dbReference type="NCBI Taxonomy" id="526"/>
    <lineage>
        <taxon>Bacteria</taxon>
        <taxon>Pseudomonadati</taxon>
        <taxon>Pseudomonadota</taxon>
        <taxon>Alphaproteobacteria</taxon>
        <taxon>Acetobacterales</taxon>
        <taxon>Acidocellaceae</taxon>
        <taxon>Acidiphilium</taxon>
    </lineage>
</organism>
<feature type="transmembrane region" description="Helical" evidence="1">
    <location>
        <begin position="293"/>
        <end position="312"/>
    </location>
</feature>
<keyword evidence="1" id="KW-0472">Membrane</keyword>
<sequence length="439" mass="48167">MSELNAASRVRQSAPQWVPWLGGIVVVVLYLGYYLANPSLPGNNPTYPLGWWGWFDQGKYIQSAQALWAHHFSPALNWFPLGYSLLAAPFIGMLPMHPFFFVDLAGLLIAYAAFQSFALRLAVARHWSAPLFILTAMADKPLAKTWAVPWNTTVSAALIWLAFAGTAAQLTAAPAPAQDRWRSSRLFGLGVVFGAMPLVRPTDALTTALCGGALLIAEFGRRRVRWQDAAALIAGGLIVLVPYGMLYLRIYGLHETAYVIQSGRLGFAFSEFPWKAYVLLIDPRPWFPSGVSLLARCPWIALGIAGVVPAVLQTSGAVRWSATLLAVAILAYCVVFFSYIDLLPSGLWMYANVHYFQWVFPGVGLFAFLLLRALRGSDRRAALASLVVTLIVLSVRIEAVPVGNQSPARMVAYSVDRDHPFRSIAITGSVDRDHDVHHA</sequence>